<dbReference type="Proteomes" id="UP001166286">
    <property type="component" value="Unassembled WGS sequence"/>
</dbReference>
<feature type="transmembrane region" description="Helical" evidence="6">
    <location>
        <begin position="219"/>
        <end position="241"/>
    </location>
</feature>
<keyword evidence="3 6" id="KW-1133">Transmembrane helix</keyword>
<dbReference type="PANTHER" id="PTHR33048">
    <property type="entry name" value="PTH11-LIKE INTEGRAL MEMBRANE PROTEIN (AFU_ORTHOLOGUE AFUA_5G11245)"/>
    <property type="match status" value="1"/>
</dbReference>
<feature type="transmembrane region" description="Helical" evidence="6">
    <location>
        <begin position="106"/>
        <end position="126"/>
    </location>
</feature>
<comment type="similarity">
    <text evidence="5">Belongs to the SAT4 family.</text>
</comment>
<name>A0AA39QYL1_9LECA</name>
<comment type="subcellular location">
    <subcellularLocation>
        <location evidence="1">Membrane</location>
        <topology evidence="1">Multi-pass membrane protein</topology>
    </subcellularLocation>
</comment>
<dbReference type="GO" id="GO:0016020">
    <property type="term" value="C:membrane"/>
    <property type="evidence" value="ECO:0007669"/>
    <property type="project" value="UniProtKB-SubCell"/>
</dbReference>
<dbReference type="PANTHER" id="PTHR33048:SF47">
    <property type="entry name" value="INTEGRAL MEMBRANE PROTEIN-RELATED"/>
    <property type="match status" value="1"/>
</dbReference>
<reference evidence="8" key="1">
    <citation type="submission" date="2023-03" db="EMBL/GenBank/DDBJ databases">
        <title>Complete genome of Cladonia borealis.</title>
        <authorList>
            <person name="Park H."/>
        </authorList>
    </citation>
    <scope>NUCLEOTIDE SEQUENCE</scope>
    <source>
        <strain evidence="8">ANT050790</strain>
    </source>
</reference>
<evidence type="ECO:0000256" key="5">
    <source>
        <dbReference type="ARBA" id="ARBA00038359"/>
    </source>
</evidence>
<protein>
    <recommendedName>
        <fullName evidence="7">Rhodopsin domain-containing protein</fullName>
    </recommendedName>
</protein>
<dbReference type="InterPro" id="IPR049326">
    <property type="entry name" value="Rhodopsin_dom_fungi"/>
</dbReference>
<evidence type="ECO:0000256" key="6">
    <source>
        <dbReference type="SAM" id="Phobius"/>
    </source>
</evidence>
<feature type="transmembrane region" description="Helical" evidence="6">
    <location>
        <begin position="20"/>
        <end position="40"/>
    </location>
</feature>
<dbReference type="Pfam" id="PF20684">
    <property type="entry name" value="Fung_rhodopsin"/>
    <property type="match status" value="1"/>
</dbReference>
<evidence type="ECO:0000256" key="1">
    <source>
        <dbReference type="ARBA" id="ARBA00004141"/>
    </source>
</evidence>
<accession>A0AA39QYL1</accession>
<sequence>MSSSSQSFSKPPKISQPAFQASIGVLLGLAVIVAAGRITARLYKSYRISVDDGFFLLALTALISGTTVLYFDVPYIYLQEDVEAGLRAPPANFIPQLLRDEKLQDAAATMMGLTISSVKFSFLFFFKSLLKQQPKMMIWWWCICILLIPTAAILMFSNLISCPYFDERILVECVTPGALARENGILKASVILDVCTDAFLISIPVALLWNVQVSLRRKLALWGILCLSIFTMITAVVRVAGGNINHGQVDTSWAVFWLQTEAAIAVLVVSMTAFRALFVSHRASKQQSPNQQDGLSSRSAWSKRFRSRDNSLTIPSPSFTGVRTYIGKSSHNGSVSQEPMNMELSPQGQGILVTKNISSRETDQGKVLRLSAESFV</sequence>
<evidence type="ECO:0000313" key="8">
    <source>
        <dbReference type="EMBL" id="KAK0510349.1"/>
    </source>
</evidence>
<keyword evidence="2 6" id="KW-0812">Transmembrane</keyword>
<comment type="caution">
    <text evidence="8">The sequence shown here is derived from an EMBL/GenBank/DDBJ whole genome shotgun (WGS) entry which is preliminary data.</text>
</comment>
<dbReference type="InterPro" id="IPR052337">
    <property type="entry name" value="SAT4-like"/>
</dbReference>
<evidence type="ECO:0000256" key="2">
    <source>
        <dbReference type="ARBA" id="ARBA00022692"/>
    </source>
</evidence>
<proteinExistence type="inferred from homology"/>
<feature type="transmembrane region" description="Helical" evidence="6">
    <location>
        <begin position="253"/>
        <end position="278"/>
    </location>
</feature>
<evidence type="ECO:0000313" key="9">
    <source>
        <dbReference type="Proteomes" id="UP001166286"/>
    </source>
</evidence>
<gene>
    <name evidence="8" type="ORF">JMJ35_006781</name>
</gene>
<organism evidence="8 9">
    <name type="scientific">Cladonia borealis</name>
    <dbReference type="NCBI Taxonomy" id="184061"/>
    <lineage>
        <taxon>Eukaryota</taxon>
        <taxon>Fungi</taxon>
        <taxon>Dikarya</taxon>
        <taxon>Ascomycota</taxon>
        <taxon>Pezizomycotina</taxon>
        <taxon>Lecanoromycetes</taxon>
        <taxon>OSLEUM clade</taxon>
        <taxon>Lecanoromycetidae</taxon>
        <taxon>Lecanorales</taxon>
        <taxon>Lecanorineae</taxon>
        <taxon>Cladoniaceae</taxon>
        <taxon>Cladonia</taxon>
    </lineage>
</organism>
<evidence type="ECO:0000259" key="7">
    <source>
        <dbReference type="Pfam" id="PF20684"/>
    </source>
</evidence>
<evidence type="ECO:0000256" key="4">
    <source>
        <dbReference type="ARBA" id="ARBA00023136"/>
    </source>
</evidence>
<keyword evidence="9" id="KW-1185">Reference proteome</keyword>
<keyword evidence="4 6" id="KW-0472">Membrane</keyword>
<feature type="transmembrane region" description="Helical" evidence="6">
    <location>
        <begin position="138"/>
        <end position="160"/>
    </location>
</feature>
<dbReference type="AlphaFoldDB" id="A0AA39QYL1"/>
<feature type="domain" description="Rhodopsin" evidence="7">
    <location>
        <begin position="37"/>
        <end position="278"/>
    </location>
</feature>
<evidence type="ECO:0000256" key="3">
    <source>
        <dbReference type="ARBA" id="ARBA00022989"/>
    </source>
</evidence>
<dbReference type="EMBL" id="JAFEKC020000015">
    <property type="protein sequence ID" value="KAK0510349.1"/>
    <property type="molecule type" value="Genomic_DNA"/>
</dbReference>
<feature type="transmembrane region" description="Helical" evidence="6">
    <location>
        <begin position="185"/>
        <end position="207"/>
    </location>
</feature>
<feature type="transmembrane region" description="Helical" evidence="6">
    <location>
        <begin position="52"/>
        <end position="71"/>
    </location>
</feature>